<keyword evidence="6" id="KW-0548">Nucleotidyltransferase</keyword>
<keyword evidence="10" id="KW-0693">Viral RNA replication</keyword>
<keyword evidence="14" id="KW-0812">Transmembrane</keyword>
<dbReference type="CDD" id="cd23172">
    <property type="entry name" value="ps-ssRNAv_Astroviridae_RdRp"/>
    <property type="match status" value="1"/>
</dbReference>
<feature type="transmembrane region" description="Helical" evidence="14">
    <location>
        <begin position="332"/>
        <end position="359"/>
    </location>
</feature>
<dbReference type="Gene3D" id="2.40.10.10">
    <property type="entry name" value="Trypsin-like serine proteases"/>
    <property type="match status" value="1"/>
</dbReference>
<evidence type="ECO:0000256" key="9">
    <source>
        <dbReference type="ARBA" id="ARBA00022801"/>
    </source>
</evidence>
<evidence type="ECO:0000256" key="4">
    <source>
        <dbReference type="ARBA" id="ARBA00022484"/>
    </source>
</evidence>
<dbReference type="GO" id="GO:0003723">
    <property type="term" value="F:RNA binding"/>
    <property type="evidence" value="ECO:0007669"/>
    <property type="project" value="InterPro"/>
</dbReference>
<evidence type="ECO:0000256" key="12">
    <source>
        <dbReference type="ARBA" id="ARBA00047383"/>
    </source>
</evidence>
<keyword evidence="7" id="KW-0547">Nucleotide-binding</keyword>
<comment type="similarity">
    <text evidence="1">Belongs to the astroviridae polyprotein 1AB family.</text>
</comment>
<keyword evidence="9" id="KW-0378">Hydrolase</keyword>
<organism evidence="16">
    <name type="scientific">Yancheng grey stingfish astrovirus</name>
    <dbReference type="NCBI Taxonomy" id="2116114"/>
    <lineage>
        <taxon>Viruses</taxon>
        <taxon>Riboviria</taxon>
        <taxon>Orthornavirae</taxon>
        <taxon>Pisuviricota</taxon>
        <taxon>Stelpaviricetes</taxon>
        <taxon>Stellavirales</taxon>
        <taxon>Astroviridae</taxon>
    </lineage>
</organism>
<feature type="compositionally biased region" description="Basic residues" evidence="13">
    <location>
        <begin position="787"/>
        <end position="800"/>
    </location>
</feature>
<name>A0A2P1GMG3_9VIRU</name>
<feature type="compositionally biased region" description="Basic residues" evidence="13">
    <location>
        <begin position="717"/>
        <end position="729"/>
    </location>
</feature>
<feature type="domain" description="RdRp catalytic" evidence="15">
    <location>
        <begin position="1139"/>
        <end position="1269"/>
    </location>
</feature>
<feature type="transmembrane region" description="Helical" evidence="14">
    <location>
        <begin position="285"/>
        <end position="311"/>
    </location>
</feature>
<comment type="subunit">
    <text evidence="2">Monomer.</text>
</comment>
<feature type="transmembrane region" description="Helical" evidence="14">
    <location>
        <begin position="365"/>
        <end position="383"/>
    </location>
</feature>
<sequence>MNSKEYQNCLKNLRADWGKIEQTSKTFSWGTGRPIKRNQETQTEPQVCDHCHRNPTGDKRTLRMCAIIAKVFLAILLFEAARRLGVGAVIVDGTTGECGAIDITHSTKEKACEIIKCQQINCSYECQEGFPCVTQMRSEHLKPEAWTCLPKENETVVLQMKQLDDIQKAVWHAIVLGLGGIHKCPGKTTPDETFMGYMYRQWISFDTSDIVSTQKATNVWDAVQYLWTKGLVTIIIILYALANILLHQQWDRLIDIGFALIPAVFCKNAGLAVTLLPWLEMEFKILLSCSAVVVTHVSGAGPFVLVVISLITALTMAQRLVTPKTFKTDDVVVFEGVVDMLSSVTTQALSVTLVVIFMAVAHDHLLLSIFVVLCAAVVSVVILPPPPPEQIAIVKDSNNKPHRVRVYPKRRTRLGPVYTAQAKRAANNITNLMINNSYEVQNGNMLSTGFCANGRFWVIKHAICDMNDVQAKVNGQWQRLNPKDTAERKLDAYQTIIGFQVPQGCKSAKTETTPVDGWFTIVNNQDGKNSAQVFYGVVIDGEIKGCYTNAPGMSGSPLYDATGKVVAVHAGGVGDTGIAISIPTLDTTPSIPVVTHPHPTTPSDTPIINQSRPVSKITDTRRRLAEADRCLEEAVSHMYYLSQKKQWTDEEYHKLQDMGISTKQLRDMARDIINEKRHARDQTSDESDSDDGSDDSYDWHKERASDYDWEQGYSIQRKQKPKSKPKCKPKARDPIDEMNQRIEKLEFVINQYFNQSRNNDVKPTTSGEGNDEQLDAPSNDDEIVYRPAKKPVRKGGKNRKPTAAEYQAQCYREQRTKRQPVKAKCGEVTTSYQGHLKACGDKCGCTPDDKPEELPPCVYHCVHYWCEEQRQAKGINECPGKDCKSDYCKLKKAGNRQRHVRCCGQLTCPFEAISYVEPIKHRKEVHGCRYVGKIKLPTNPIKLEKHDRGLERVLKLTKTTGFEPAYWKLENYETALSKHSYAQGRTLTEDEIRDARWVLADEYNYMRDTRPIPIYSTEKNSDSHPGIPARFLYLTEQEMIDDIGMATYRHVEECFERGRPPYLWYGFLKSELVKTSKNQSSDTRMIQCPPCQINRMAARFEHQQNALMKELTLQKEAQVGWSPLKGGLDNSLMRFRECSTYLELDWTRYDGTLPNQIMDLVSEHRASNLCCTKSEFKSYSNYRRTLTFRPTAVATGDVILIPKGNPSGQFSTSADNCMVQTILVFLETKAWVKECGMNLTNEEIRQLYVNMSYGDDRITGYKLNQGIPLPPPKNWLTTYYKTTHGMWVKDENVKVHNQLQGATFCGMTFTQEYGVYIPCYKPEKLYTSLKDPAKPSNDMTILQEKLNNISCLLALGKGELEGEVRRAKQVLKNIDPSYSPLTESEELLLLGGPKYYARRQQAERHKPISRWLAN</sequence>
<dbReference type="PROSITE" id="PS50507">
    <property type="entry name" value="RDRP_SSRNA_POS"/>
    <property type="match status" value="1"/>
</dbReference>
<feature type="transmembrane region" description="Helical" evidence="14">
    <location>
        <begin position="258"/>
        <end position="279"/>
    </location>
</feature>
<evidence type="ECO:0000256" key="13">
    <source>
        <dbReference type="SAM" id="MobiDB-lite"/>
    </source>
</evidence>
<evidence type="ECO:0000256" key="14">
    <source>
        <dbReference type="SAM" id="Phobius"/>
    </source>
</evidence>
<dbReference type="Pfam" id="PF00680">
    <property type="entry name" value="RdRP_1"/>
    <property type="match status" value="1"/>
</dbReference>
<evidence type="ECO:0000256" key="3">
    <source>
        <dbReference type="ARBA" id="ARBA00019743"/>
    </source>
</evidence>
<reference evidence="16" key="1">
    <citation type="journal article" date="2018" name="Nature">
        <title>The evolutionary history of vertebrate RNA viruses.</title>
        <authorList>
            <person name="Shi M."/>
            <person name="Lin X.D."/>
            <person name="Chen X."/>
            <person name="Tian J.H."/>
            <person name="Chen L.J."/>
            <person name="Li K."/>
            <person name="Wang W."/>
            <person name="Eden J.S."/>
            <person name="Shen J.J."/>
            <person name="Liu L."/>
            <person name="Holmes E.C."/>
            <person name="Zhang Y.Z."/>
        </authorList>
    </citation>
    <scope>NUCLEOTIDE SEQUENCE</scope>
    <source>
        <strain evidence="16">XYXMC57263</strain>
    </source>
</reference>
<dbReference type="GO" id="GO:0003968">
    <property type="term" value="F:RNA-directed RNA polymerase activity"/>
    <property type="evidence" value="ECO:0007669"/>
    <property type="project" value="UniProtKB-KW"/>
</dbReference>
<evidence type="ECO:0000256" key="1">
    <source>
        <dbReference type="ARBA" id="ARBA00005873"/>
    </source>
</evidence>
<feature type="compositionally biased region" description="Polar residues" evidence="13">
    <location>
        <begin position="756"/>
        <end position="768"/>
    </location>
</feature>
<dbReference type="InterPro" id="IPR007094">
    <property type="entry name" value="RNA-dir_pol_PSvirus"/>
</dbReference>
<dbReference type="InterPro" id="IPR043502">
    <property type="entry name" value="DNA/RNA_pol_sf"/>
</dbReference>
<dbReference type="InterPro" id="IPR001205">
    <property type="entry name" value="RNA-dir_pol_C"/>
</dbReference>
<evidence type="ECO:0000256" key="11">
    <source>
        <dbReference type="ARBA" id="ARBA00045910"/>
    </source>
</evidence>
<feature type="compositionally biased region" description="Acidic residues" evidence="13">
    <location>
        <begin position="684"/>
        <end position="696"/>
    </location>
</feature>
<evidence type="ECO:0000256" key="6">
    <source>
        <dbReference type="ARBA" id="ARBA00022695"/>
    </source>
</evidence>
<accession>A0A2P1GMG3</accession>
<dbReference type="GO" id="GO:0039694">
    <property type="term" value="P:viral RNA genome replication"/>
    <property type="evidence" value="ECO:0007669"/>
    <property type="project" value="InterPro"/>
</dbReference>
<dbReference type="SUPFAM" id="SSF56672">
    <property type="entry name" value="DNA/RNA polymerases"/>
    <property type="match status" value="1"/>
</dbReference>
<comment type="function">
    <text evidence="11">Responsible for the cleavage of the polyprotein into functional products.</text>
</comment>
<evidence type="ECO:0000256" key="8">
    <source>
        <dbReference type="ARBA" id="ARBA00022758"/>
    </source>
</evidence>
<dbReference type="SUPFAM" id="SSF50494">
    <property type="entry name" value="Trypsin-like serine proteases"/>
    <property type="match status" value="1"/>
</dbReference>
<dbReference type="EMBL" id="MG599930">
    <property type="protein sequence ID" value="AVM87186.1"/>
    <property type="molecule type" value="Genomic_RNA"/>
</dbReference>
<dbReference type="GO" id="GO:0075523">
    <property type="term" value="P:viral translational frameshifting"/>
    <property type="evidence" value="ECO:0007669"/>
    <property type="project" value="UniProtKB-KW"/>
</dbReference>
<feature type="region of interest" description="Disordered" evidence="13">
    <location>
        <begin position="675"/>
        <end position="736"/>
    </location>
</feature>
<evidence type="ECO:0000256" key="2">
    <source>
        <dbReference type="ARBA" id="ARBA00011245"/>
    </source>
</evidence>
<feature type="compositionally biased region" description="Basic and acidic residues" evidence="13">
    <location>
        <begin position="697"/>
        <end position="706"/>
    </location>
</feature>
<evidence type="ECO:0000256" key="5">
    <source>
        <dbReference type="ARBA" id="ARBA00022679"/>
    </source>
</evidence>
<dbReference type="InterPro" id="IPR043128">
    <property type="entry name" value="Rev_trsase/Diguanyl_cyclase"/>
</dbReference>
<dbReference type="GO" id="GO:0000166">
    <property type="term" value="F:nucleotide binding"/>
    <property type="evidence" value="ECO:0007669"/>
    <property type="project" value="UniProtKB-KW"/>
</dbReference>
<evidence type="ECO:0000313" key="16">
    <source>
        <dbReference type="EMBL" id="AVM87186.1"/>
    </source>
</evidence>
<protein>
    <recommendedName>
        <fullName evidence="3">Non-structural polyprotein 1AB</fullName>
    </recommendedName>
</protein>
<dbReference type="GO" id="GO:0016787">
    <property type="term" value="F:hydrolase activity"/>
    <property type="evidence" value="ECO:0007669"/>
    <property type="project" value="UniProtKB-KW"/>
</dbReference>
<dbReference type="InterPro" id="IPR009003">
    <property type="entry name" value="Peptidase_S1_PA"/>
</dbReference>
<comment type="catalytic activity">
    <reaction evidence="12">
        <text>RNA(n) + a ribonucleoside 5'-triphosphate = RNA(n+1) + diphosphate</text>
        <dbReference type="Rhea" id="RHEA:21248"/>
        <dbReference type="Rhea" id="RHEA-COMP:14527"/>
        <dbReference type="Rhea" id="RHEA-COMP:17342"/>
        <dbReference type="ChEBI" id="CHEBI:33019"/>
        <dbReference type="ChEBI" id="CHEBI:61557"/>
        <dbReference type="ChEBI" id="CHEBI:140395"/>
    </reaction>
</comment>
<keyword evidence="8" id="KW-0688">Ribosomal frameshifting</keyword>
<dbReference type="Gene3D" id="3.30.70.270">
    <property type="match status" value="1"/>
</dbReference>
<dbReference type="InterPro" id="IPR043504">
    <property type="entry name" value="Peptidase_S1_PA_chymotrypsin"/>
</dbReference>
<feature type="compositionally biased region" description="Acidic residues" evidence="13">
    <location>
        <begin position="769"/>
        <end position="782"/>
    </location>
</feature>
<dbReference type="GO" id="GO:0006351">
    <property type="term" value="P:DNA-templated transcription"/>
    <property type="evidence" value="ECO:0007669"/>
    <property type="project" value="InterPro"/>
</dbReference>
<keyword evidence="4" id="KW-0696">RNA-directed RNA polymerase</keyword>
<feature type="region of interest" description="Disordered" evidence="13">
    <location>
        <begin position="756"/>
        <end position="801"/>
    </location>
</feature>
<proteinExistence type="inferred from homology"/>
<keyword evidence="14" id="KW-0472">Membrane</keyword>
<evidence type="ECO:0000256" key="10">
    <source>
        <dbReference type="ARBA" id="ARBA00022953"/>
    </source>
</evidence>
<evidence type="ECO:0000256" key="7">
    <source>
        <dbReference type="ARBA" id="ARBA00022741"/>
    </source>
</evidence>
<feature type="transmembrane region" description="Helical" evidence="14">
    <location>
        <begin position="225"/>
        <end position="246"/>
    </location>
</feature>
<evidence type="ECO:0000259" key="15">
    <source>
        <dbReference type="PROSITE" id="PS50507"/>
    </source>
</evidence>
<keyword evidence="14" id="KW-1133">Transmembrane helix</keyword>
<keyword evidence="5" id="KW-0808">Transferase</keyword>